<accession>A0A6J4VQS1</accession>
<name>A0A6J4VQS1_9BACT</name>
<dbReference type="PANTHER" id="PTHR31310">
    <property type="match status" value="1"/>
</dbReference>
<protein>
    <submittedName>
        <fullName evidence="6">Phosphoesterase, PA-phosphatase related</fullName>
    </submittedName>
</protein>
<dbReference type="InterPro" id="IPR026841">
    <property type="entry name" value="Aur1/Ipt1"/>
</dbReference>
<sequence>MTPASRRRSARQKRVRWSLAAFASAAVGLSAARRRLGVSPAVTVPLVSVAPLAAAAATPRGKWRYLGVGATYMWAFKVTWELPYDRPEKLEKRLQVHYPIHLDALIGGGVPPTLRLQRALRDPPRVTASDYIATAIYASWLVPHLVMAWLLVHHQDFVPRAAGRLAAAYQLTTPFYWVLPTAPPWWASENAGQMGGEVERARRHVLRALQGKPRQQREDPVGGNPWGSMPSDHVASAAITAMGLAEVSPVYGALGWSYVVLASFAVVYLGEHYVVDVLAGLAVAEAVRRGEAVVNPLVRRVAKEVHLLTA</sequence>
<evidence type="ECO:0000259" key="5">
    <source>
        <dbReference type="SMART" id="SM00014"/>
    </source>
</evidence>
<comment type="subcellular location">
    <subcellularLocation>
        <location evidence="1">Membrane</location>
        <topology evidence="1">Multi-pass membrane protein</topology>
    </subcellularLocation>
</comment>
<keyword evidence="3" id="KW-1133">Transmembrane helix</keyword>
<keyword evidence="2" id="KW-0812">Transmembrane</keyword>
<dbReference type="EMBL" id="CADCWM010000927">
    <property type="protein sequence ID" value="CAA9584873.1"/>
    <property type="molecule type" value="Genomic_DNA"/>
</dbReference>
<evidence type="ECO:0000256" key="4">
    <source>
        <dbReference type="ARBA" id="ARBA00023136"/>
    </source>
</evidence>
<dbReference type="GO" id="GO:0016020">
    <property type="term" value="C:membrane"/>
    <property type="evidence" value="ECO:0007669"/>
    <property type="project" value="UniProtKB-SubCell"/>
</dbReference>
<evidence type="ECO:0000256" key="3">
    <source>
        <dbReference type="ARBA" id="ARBA00022989"/>
    </source>
</evidence>
<dbReference type="InterPro" id="IPR000326">
    <property type="entry name" value="PAP2/HPO"/>
</dbReference>
<dbReference type="AlphaFoldDB" id="A0A6J4VQS1"/>
<dbReference type="PANTHER" id="PTHR31310:SF7">
    <property type="entry name" value="PA-PHOSPHATASE RELATED-FAMILY PROTEIN DDB_G0268928"/>
    <property type="match status" value="1"/>
</dbReference>
<evidence type="ECO:0000256" key="1">
    <source>
        <dbReference type="ARBA" id="ARBA00004141"/>
    </source>
</evidence>
<keyword evidence="4" id="KW-0472">Membrane</keyword>
<proteinExistence type="predicted"/>
<dbReference type="Pfam" id="PF14378">
    <property type="entry name" value="PAP2_3"/>
    <property type="match status" value="1"/>
</dbReference>
<dbReference type="InterPro" id="IPR036938">
    <property type="entry name" value="PAP2/HPO_sf"/>
</dbReference>
<dbReference type="SUPFAM" id="SSF48317">
    <property type="entry name" value="Acid phosphatase/Vanadium-dependent haloperoxidase"/>
    <property type="match status" value="1"/>
</dbReference>
<reference evidence="6" key="1">
    <citation type="submission" date="2020-02" db="EMBL/GenBank/DDBJ databases">
        <authorList>
            <person name="Meier V. D."/>
        </authorList>
    </citation>
    <scope>NUCLEOTIDE SEQUENCE</scope>
    <source>
        <strain evidence="6">AVDCRST_MAG88</strain>
    </source>
</reference>
<feature type="domain" description="Phosphatidic acid phosphatase type 2/haloperoxidase" evidence="5">
    <location>
        <begin position="157"/>
        <end position="292"/>
    </location>
</feature>
<evidence type="ECO:0000256" key="2">
    <source>
        <dbReference type="ARBA" id="ARBA00022692"/>
    </source>
</evidence>
<dbReference type="Gene3D" id="1.20.144.10">
    <property type="entry name" value="Phosphatidic acid phosphatase type 2/haloperoxidase"/>
    <property type="match status" value="1"/>
</dbReference>
<evidence type="ECO:0000313" key="6">
    <source>
        <dbReference type="EMBL" id="CAA9584873.1"/>
    </source>
</evidence>
<gene>
    <name evidence="6" type="ORF">AVDCRST_MAG88-3798</name>
</gene>
<organism evidence="6">
    <name type="scientific">uncultured Thermomicrobiales bacterium</name>
    <dbReference type="NCBI Taxonomy" id="1645740"/>
    <lineage>
        <taxon>Bacteria</taxon>
        <taxon>Pseudomonadati</taxon>
        <taxon>Thermomicrobiota</taxon>
        <taxon>Thermomicrobia</taxon>
        <taxon>Thermomicrobiales</taxon>
        <taxon>environmental samples</taxon>
    </lineage>
</organism>
<dbReference type="SMART" id="SM00014">
    <property type="entry name" value="acidPPc"/>
    <property type="match status" value="1"/>
</dbReference>
<dbReference type="InterPro" id="IPR052185">
    <property type="entry name" value="IPC_Synthase-Related"/>
</dbReference>